<organism evidence="1 2">
    <name type="scientific">Oxalicibacterium faecigallinarum</name>
    <dbReference type="NCBI Taxonomy" id="573741"/>
    <lineage>
        <taxon>Bacteria</taxon>
        <taxon>Pseudomonadati</taxon>
        <taxon>Pseudomonadota</taxon>
        <taxon>Betaproteobacteria</taxon>
        <taxon>Burkholderiales</taxon>
        <taxon>Oxalobacteraceae</taxon>
        <taxon>Oxalicibacterium</taxon>
    </lineage>
</organism>
<dbReference type="Pfam" id="PF00353">
    <property type="entry name" value="HemolysinCabind"/>
    <property type="match status" value="7"/>
</dbReference>
<dbReference type="Proteomes" id="UP000642180">
    <property type="component" value="Unassembled WGS sequence"/>
</dbReference>
<reference evidence="2" key="1">
    <citation type="journal article" date="2019" name="Int. J. Syst. Evol. Microbiol.">
        <title>The Global Catalogue of Microorganisms (GCM) 10K type strain sequencing project: providing services to taxonomists for standard genome sequencing and annotation.</title>
        <authorList>
            <consortium name="The Broad Institute Genomics Platform"/>
            <consortium name="The Broad Institute Genome Sequencing Center for Infectious Disease"/>
            <person name="Wu L."/>
            <person name="Ma J."/>
        </authorList>
    </citation>
    <scope>NUCLEOTIDE SEQUENCE [LARGE SCALE GENOMIC DNA]</scope>
    <source>
        <strain evidence="2">CCM 2767</strain>
    </source>
</reference>
<dbReference type="GO" id="GO:0005509">
    <property type="term" value="F:calcium ion binding"/>
    <property type="evidence" value="ECO:0007669"/>
    <property type="project" value="InterPro"/>
</dbReference>
<protein>
    <recommendedName>
        <fullName evidence="3">Calcium-binding protein</fullName>
    </recommendedName>
</protein>
<evidence type="ECO:0000313" key="1">
    <source>
        <dbReference type="EMBL" id="GGI16508.1"/>
    </source>
</evidence>
<dbReference type="SUPFAM" id="SSF51120">
    <property type="entry name" value="beta-Roll"/>
    <property type="match status" value="3"/>
</dbReference>
<dbReference type="EMBL" id="BMDI01000001">
    <property type="protein sequence ID" value="GGI16508.1"/>
    <property type="molecule type" value="Genomic_DNA"/>
</dbReference>
<dbReference type="PRINTS" id="PR00313">
    <property type="entry name" value="CABNDNGRPT"/>
</dbReference>
<accession>A0A8J3AMK3</accession>
<dbReference type="AlphaFoldDB" id="A0A8J3AMK3"/>
<proteinExistence type="predicted"/>
<comment type="caution">
    <text evidence="1">The sequence shown here is derived from an EMBL/GenBank/DDBJ whole genome shotgun (WGS) entry which is preliminary data.</text>
</comment>
<dbReference type="InterPro" id="IPR011049">
    <property type="entry name" value="Serralysin-like_metalloprot_C"/>
</dbReference>
<sequence length="699" mass="69622">MGGTAAGDTYINIQDATGGSGDDIFIASSLANDFDGGAGSDTVSYINSTAGVTVNLSATTGTGSGGWAAGDTYVGIENVIGSSYADTLIGAASGRTVLTGGAGGDTLIGIAPNRANTYASYAGSSAGVTINLNYSDGTGTSGGDAAGDRLSFINNLIGSSYDDFFIANSQVNILDGGAGGNNTVSYQNSSTAVRADLNTTLSSSGDAAGDVYINIQNLTGSAHNDVLVGLAAGGSIVTGGLGADIMTGYNGNNTLNYAGSTLGVVVNLHAGNGAGSAVGSESYGDTFSGFQNVIGSTSDDLFYASSAVNVFTGSGGSDTVSYAHSTAGVTVNLHTATIATVAGTTGSGGFAAGDRYIDIRNITGSDFNDTFIASVQSNHFDGGAGINTLNYAASNTGVIVNLSSTNLVVKVSETVNTTVNGSSGSGGYAAGDTYANMQNVIGSNGNDIFIASDVANAFDGGLGNNTVSYQATLGDVTASLATGQGGTGGADVDLYTNIQNLTGSAYNANNSLTGNAGANILTALGSTTTNTLDGGLGNDTLDGRLGGNNTLLGGLGADTFYVQSTAGTLSNIVSIVGGGGNTATTYAANTFDTLKIFGLTNAESILNMTDFMAGKVTGINRIDVTGDNQSTKLLFTASDVLNILTGIDNKTLTVRLDNSGGYSDTILTSGYVEAGQNYYAFYADGTYQSEIARINVQYV</sequence>
<keyword evidence="2" id="KW-1185">Reference proteome</keyword>
<gene>
    <name evidence="1" type="ORF">GCM10008066_04310</name>
</gene>
<evidence type="ECO:0008006" key="3">
    <source>
        <dbReference type="Google" id="ProtNLM"/>
    </source>
</evidence>
<name>A0A8J3AMK3_9BURK</name>
<evidence type="ECO:0000313" key="2">
    <source>
        <dbReference type="Proteomes" id="UP000642180"/>
    </source>
</evidence>
<dbReference type="InterPro" id="IPR001343">
    <property type="entry name" value="Hemolysn_Ca-bd"/>
</dbReference>
<dbReference type="Gene3D" id="2.150.10.10">
    <property type="entry name" value="Serralysin-like metalloprotease, C-terminal"/>
    <property type="match status" value="4"/>
</dbReference>